<keyword evidence="2" id="KW-1133">Transmembrane helix</keyword>
<organism evidence="3 4">
    <name type="scientific">Toxoplasma gondii p89</name>
    <dbReference type="NCBI Taxonomy" id="943119"/>
    <lineage>
        <taxon>Eukaryota</taxon>
        <taxon>Sar</taxon>
        <taxon>Alveolata</taxon>
        <taxon>Apicomplexa</taxon>
        <taxon>Conoidasida</taxon>
        <taxon>Coccidia</taxon>
        <taxon>Eucoccidiorida</taxon>
        <taxon>Eimeriorina</taxon>
        <taxon>Sarcocystidae</taxon>
        <taxon>Toxoplasma</taxon>
    </lineage>
</organism>
<gene>
    <name evidence="3" type="ORF">TGP89_225780</name>
</gene>
<dbReference type="EMBL" id="AEYI02000986">
    <property type="protein sequence ID" value="KFG42857.1"/>
    <property type="molecule type" value="Genomic_DNA"/>
</dbReference>
<dbReference type="VEuPathDB" id="ToxoDB:TGP89_225780"/>
<dbReference type="Proteomes" id="UP000028828">
    <property type="component" value="Unassembled WGS sequence"/>
</dbReference>
<reference evidence="3 4" key="1">
    <citation type="submission" date="2014-03" db="EMBL/GenBank/DDBJ databases">
        <authorList>
            <person name="Sibley D."/>
            <person name="Venepally P."/>
            <person name="Karamycheva S."/>
            <person name="Hadjithomas M."/>
            <person name="Khan A."/>
            <person name="Brunk B."/>
            <person name="Roos D."/>
            <person name="Caler E."/>
            <person name="Lorenzi H."/>
        </authorList>
    </citation>
    <scope>NUCLEOTIDE SEQUENCE [LARGE SCALE GENOMIC DNA]</scope>
    <source>
        <strain evidence="4">p89</strain>
    </source>
</reference>
<evidence type="ECO:0000256" key="1">
    <source>
        <dbReference type="SAM" id="MobiDB-lite"/>
    </source>
</evidence>
<feature type="compositionally biased region" description="Basic residues" evidence="1">
    <location>
        <begin position="1"/>
        <end position="11"/>
    </location>
</feature>
<evidence type="ECO:0000313" key="4">
    <source>
        <dbReference type="Proteomes" id="UP000028828"/>
    </source>
</evidence>
<keyword evidence="2" id="KW-0472">Membrane</keyword>
<evidence type="ECO:0000313" key="3">
    <source>
        <dbReference type="EMBL" id="KFG42857.1"/>
    </source>
</evidence>
<dbReference type="OrthoDB" id="329059at2759"/>
<keyword evidence="2 3" id="KW-0812">Transmembrane</keyword>
<dbReference type="AlphaFoldDB" id="A0A086KEN9"/>
<evidence type="ECO:0000256" key="2">
    <source>
        <dbReference type="SAM" id="Phobius"/>
    </source>
</evidence>
<feature type="transmembrane region" description="Helical" evidence="2">
    <location>
        <begin position="93"/>
        <end position="118"/>
    </location>
</feature>
<comment type="caution">
    <text evidence="3">The sequence shown here is derived from an EMBL/GenBank/DDBJ whole genome shotgun (WGS) entry which is preliminary data.</text>
</comment>
<protein>
    <submittedName>
        <fullName evidence="3">Putative transmembrane protein</fullName>
    </submittedName>
</protein>
<proteinExistence type="predicted"/>
<sequence length="474" mass="51979">MWGKLFRKRPPRDRGAKGNDLDNERFSAVVSGVATLTARKVYAPFRVKRRLITAAELLDTQPVDVRPFMDEGENLDATIAKDQPLVQAWFTELVFQLLTILAVCSLAFAVGIIIGSIMCRTTLFSGSALDNLDGRDGHGVSWVRLYLPDTSKGGWKDPDPSVKAVLRGAFDVSIPEHSLGSYVEALSAVMALSYVPADSIGRTPREECFTSLAGSRTPSYAYRPDASATGDSAWVLDEIDGHGISLSSHPLPARVQNRLDSLSTEEELRLAEQMQRYFDLNLITRAIHGLSLITSSGSAHDVPKEVEVFDPNTGSTREVSRVLLQHSKESSYPVGMMFSAAMKHANQQVPPTILLRNVVPFIVGLTHGLNSVRLSVTLNVPLVAKNEKLFEAMRADCAMGRVYFALDITLQAVRAMFFKHTQGSIPLLPFRVPCSPVSVTEESDWPPATPQSFVQDVAELASEYSSLNLIFGEN</sequence>
<feature type="region of interest" description="Disordered" evidence="1">
    <location>
        <begin position="1"/>
        <end position="20"/>
    </location>
</feature>
<accession>A0A086KEN9</accession>
<name>A0A086KEN9_TOXGO</name>